<dbReference type="Gene3D" id="3.40.50.720">
    <property type="entry name" value="NAD(P)-binding Rossmann-like Domain"/>
    <property type="match status" value="1"/>
</dbReference>
<dbReference type="GO" id="GO:0016491">
    <property type="term" value="F:oxidoreductase activity"/>
    <property type="evidence" value="ECO:0007669"/>
    <property type="project" value="UniProtKB-KW"/>
</dbReference>
<dbReference type="CDD" id="cd11731">
    <property type="entry name" value="Lin1944_like_SDR_c"/>
    <property type="match status" value="1"/>
</dbReference>
<keyword evidence="4" id="KW-1185">Reference proteome</keyword>
<evidence type="ECO:0000256" key="2">
    <source>
        <dbReference type="ARBA" id="ARBA00023002"/>
    </source>
</evidence>
<sequence length="198" mass="19802">MKTLVIGATGVIGRAVSAALEEAGHEVVRASRRGGVRVDIADPDSVAALLASLPGLGAVVCCAASGNLTRLTEGTDAEYLTGLEGKLLGQVRLVRQAIGHLGTGGSITLTGGVFEEPTPGGSFGALVNAGLEAFAAAAAVDLPDGPRVNVVSPGWVSETLEAMGRDGAAGTPARDVARAYLAAVTGTYTGRVLRPTRA</sequence>
<accession>A0A3A9Z5A6</accession>
<proteinExistence type="inferred from homology"/>
<evidence type="ECO:0000313" key="3">
    <source>
        <dbReference type="EMBL" id="RKN43199.1"/>
    </source>
</evidence>
<organism evidence="3 4">
    <name type="scientific">Streptomyces hoynatensis</name>
    <dbReference type="NCBI Taxonomy" id="1141874"/>
    <lineage>
        <taxon>Bacteria</taxon>
        <taxon>Bacillati</taxon>
        <taxon>Actinomycetota</taxon>
        <taxon>Actinomycetes</taxon>
        <taxon>Kitasatosporales</taxon>
        <taxon>Streptomycetaceae</taxon>
        <taxon>Streptomyces</taxon>
    </lineage>
</organism>
<comment type="caution">
    <text evidence="3">The sequence shown here is derived from an EMBL/GenBank/DDBJ whole genome shotgun (WGS) entry which is preliminary data.</text>
</comment>
<gene>
    <name evidence="3" type="ORF">D7294_12075</name>
</gene>
<dbReference type="Proteomes" id="UP000272474">
    <property type="component" value="Unassembled WGS sequence"/>
</dbReference>
<evidence type="ECO:0000313" key="4">
    <source>
        <dbReference type="Proteomes" id="UP000272474"/>
    </source>
</evidence>
<protein>
    <submittedName>
        <fullName evidence="3">Short chain dehydrogenase</fullName>
    </submittedName>
</protein>
<dbReference type="InterPro" id="IPR002347">
    <property type="entry name" value="SDR_fam"/>
</dbReference>
<dbReference type="PANTHER" id="PTHR43477">
    <property type="entry name" value="DIHYDROANTICAPSIN 7-DEHYDROGENASE"/>
    <property type="match status" value="1"/>
</dbReference>
<dbReference type="InterPro" id="IPR036291">
    <property type="entry name" value="NAD(P)-bd_dom_sf"/>
</dbReference>
<dbReference type="Pfam" id="PF13561">
    <property type="entry name" value="adh_short_C2"/>
    <property type="match status" value="1"/>
</dbReference>
<comment type="similarity">
    <text evidence="1">Belongs to the short-chain dehydrogenases/reductases (SDR) family.</text>
</comment>
<dbReference type="RefSeq" id="WP_120678583.1">
    <property type="nucleotide sequence ID" value="NZ_RBAL01000005.1"/>
</dbReference>
<reference evidence="3 4" key="1">
    <citation type="journal article" date="2014" name="Int. J. Syst. Evol. Microbiol.">
        <title>Streptomyces hoynatensis sp. nov., isolated from deep marine sediment.</title>
        <authorList>
            <person name="Veyisoglu A."/>
            <person name="Sahin N."/>
        </authorList>
    </citation>
    <scope>NUCLEOTIDE SEQUENCE [LARGE SCALE GENOMIC DNA]</scope>
    <source>
        <strain evidence="3 4">KCTC 29097</strain>
    </source>
</reference>
<evidence type="ECO:0000256" key="1">
    <source>
        <dbReference type="ARBA" id="ARBA00006484"/>
    </source>
</evidence>
<dbReference type="PANTHER" id="PTHR43477:SF1">
    <property type="entry name" value="DIHYDROANTICAPSIN 7-DEHYDROGENASE"/>
    <property type="match status" value="1"/>
</dbReference>
<dbReference type="NCBIfam" id="NF005754">
    <property type="entry name" value="PRK07578.1"/>
    <property type="match status" value="1"/>
</dbReference>
<dbReference type="OrthoDB" id="9787486at2"/>
<dbReference type="AlphaFoldDB" id="A0A3A9Z5A6"/>
<dbReference type="EMBL" id="RBAL01000005">
    <property type="protein sequence ID" value="RKN43199.1"/>
    <property type="molecule type" value="Genomic_DNA"/>
</dbReference>
<dbReference type="SUPFAM" id="SSF51735">
    <property type="entry name" value="NAD(P)-binding Rossmann-fold domains"/>
    <property type="match status" value="1"/>
</dbReference>
<dbReference type="InterPro" id="IPR051122">
    <property type="entry name" value="SDR_DHRS6-like"/>
</dbReference>
<name>A0A3A9Z5A6_9ACTN</name>
<keyword evidence="2" id="KW-0560">Oxidoreductase</keyword>